<dbReference type="Proteomes" id="UP000242699">
    <property type="component" value="Unassembled WGS sequence"/>
</dbReference>
<dbReference type="EMBL" id="PXYT01000010">
    <property type="protein sequence ID" value="PSR30438.1"/>
    <property type="molecule type" value="Genomic_DNA"/>
</dbReference>
<protein>
    <submittedName>
        <fullName evidence="1">Uncharacterized protein</fullName>
    </submittedName>
</protein>
<name>A0A2T2X7K9_9FIRM</name>
<sequence>MTFTFMGSCQIIELRPEFSNISFGTASVCVQSFRILSKNPRVFVQSSLYTSMMPCVYVWCRHQSLSRNIPYHALVKSISPDVVWDALISNPRRERLHCMADPHSYLLIMLRPL</sequence>
<comment type="caution">
    <text evidence="1">The sequence shown here is derived from an EMBL/GenBank/DDBJ whole genome shotgun (WGS) entry which is preliminary data.</text>
</comment>
<proteinExistence type="predicted"/>
<evidence type="ECO:0000313" key="1">
    <source>
        <dbReference type="EMBL" id="PSR30438.1"/>
    </source>
</evidence>
<organism evidence="1 2">
    <name type="scientific">Sulfobacillus benefaciens</name>
    <dbReference type="NCBI Taxonomy" id="453960"/>
    <lineage>
        <taxon>Bacteria</taxon>
        <taxon>Bacillati</taxon>
        <taxon>Bacillota</taxon>
        <taxon>Clostridia</taxon>
        <taxon>Eubacteriales</taxon>
        <taxon>Clostridiales Family XVII. Incertae Sedis</taxon>
        <taxon>Sulfobacillus</taxon>
    </lineage>
</organism>
<dbReference type="AlphaFoldDB" id="A0A2T2X7K9"/>
<reference evidence="1 2" key="1">
    <citation type="journal article" date="2014" name="BMC Genomics">
        <title>Comparison of environmental and isolate Sulfobacillus genomes reveals diverse carbon, sulfur, nitrogen, and hydrogen metabolisms.</title>
        <authorList>
            <person name="Justice N.B."/>
            <person name="Norman A."/>
            <person name="Brown C.T."/>
            <person name="Singh A."/>
            <person name="Thomas B.C."/>
            <person name="Banfield J.F."/>
        </authorList>
    </citation>
    <scope>NUCLEOTIDE SEQUENCE [LARGE SCALE GENOMIC DNA]</scope>
    <source>
        <strain evidence="1">AMDSBA1</strain>
    </source>
</reference>
<accession>A0A2T2X7K9</accession>
<gene>
    <name evidence="1" type="ORF">C7B43_06005</name>
</gene>
<evidence type="ECO:0000313" key="2">
    <source>
        <dbReference type="Proteomes" id="UP000242699"/>
    </source>
</evidence>